<protein>
    <submittedName>
        <fullName evidence="1">Uncharacterized protein</fullName>
    </submittedName>
</protein>
<evidence type="ECO:0000313" key="2">
    <source>
        <dbReference type="Proteomes" id="UP000321513"/>
    </source>
</evidence>
<sequence length="81" mass="9552">MNASQIIFKRIPAIGKVTNFIRDKKSQIHILSMNEMRRNDVQSELLQLVLKKTYLLNHRFQLYVASFSIPAKVDRDYNLMV</sequence>
<dbReference type="EMBL" id="BJYT01000045">
    <property type="protein sequence ID" value="GEO12203.1"/>
    <property type="molecule type" value="Genomic_DNA"/>
</dbReference>
<reference evidence="1 2" key="1">
    <citation type="submission" date="2019-07" db="EMBL/GenBank/DDBJ databases">
        <title>Whole genome shotgun sequence of Segetibacter aerophilus NBRC 106135.</title>
        <authorList>
            <person name="Hosoyama A."/>
            <person name="Uohara A."/>
            <person name="Ohji S."/>
            <person name="Ichikawa N."/>
        </authorList>
    </citation>
    <scope>NUCLEOTIDE SEQUENCE [LARGE SCALE GENOMIC DNA]</scope>
    <source>
        <strain evidence="1 2">NBRC 106135</strain>
    </source>
</reference>
<dbReference type="AlphaFoldDB" id="A0A512BJQ7"/>
<proteinExistence type="predicted"/>
<comment type="caution">
    <text evidence="1">The sequence shown here is derived from an EMBL/GenBank/DDBJ whole genome shotgun (WGS) entry which is preliminary data.</text>
</comment>
<keyword evidence="2" id="KW-1185">Reference proteome</keyword>
<organism evidence="1 2">
    <name type="scientific">Segetibacter aerophilus</name>
    <dbReference type="NCBI Taxonomy" id="670293"/>
    <lineage>
        <taxon>Bacteria</taxon>
        <taxon>Pseudomonadati</taxon>
        <taxon>Bacteroidota</taxon>
        <taxon>Chitinophagia</taxon>
        <taxon>Chitinophagales</taxon>
        <taxon>Chitinophagaceae</taxon>
        <taxon>Segetibacter</taxon>
    </lineage>
</organism>
<evidence type="ECO:0000313" key="1">
    <source>
        <dbReference type="EMBL" id="GEO12203.1"/>
    </source>
</evidence>
<dbReference type="Proteomes" id="UP000321513">
    <property type="component" value="Unassembled WGS sequence"/>
</dbReference>
<name>A0A512BJQ7_9BACT</name>
<gene>
    <name evidence="1" type="ORF">SAE01_46990</name>
</gene>
<accession>A0A512BJQ7</accession>